<reference evidence="5" key="1">
    <citation type="submission" date="2022-07" db="EMBL/GenBank/DDBJ databases">
        <title>Phylogenomic reconstructions and comparative analyses of Kickxellomycotina fungi.</title>
        <authorList>
            <person name="Reynolds N.K."/>
            <person name="Stajich J.E."/>
            <person name="Barry K."/>
            <person name="Grigoriev I.V."/>
            <person name="Crous P."/>
            <person name="Smith M.E."/>
        </authorList>
    </citation>
    <scope>NUCLEOTIDE SEQUENCE</scope>
    <source>
        <strain evidence="5">NBRC 32514</strain>
    </source>
</reference>
<dbReference type="Gene3D" id="3.40.50.720">
    <property type="entry name" value="NAD(P)-binding Rossmann-like Domain"/>
    <property type="match status" value="1"/>
</dbReference>
<dbReference type="OrthoDB" id="5840532at2759"/>
<evidence type="ECO:0000256" key="4">
    <source>
        <dbReference type="SAM" id="Phobius"/>
    </source>
</evidence>
<dbReference type="EMBL" id="JANBOJ010000142">
    <property type="protein sequence ID" value="KAJ1721903.1"/>
    <property type="molecule type" value="Genomic_DNA"/>
</dbReference>
<sequence length="287" mass="31815">MPWFKQSGYSVEGKVVILTGALGAIGRALALRLVEKGAKVALVDIVDEVEGAAFCNEINQKHNMVFVHYLKTDLRKEKDITVMFERTERVFGRIDVLINNAGVASPAKLYEDEEFGRISNMIEINLRAPIETTRLFAKYIRENDGRRGVVVNMTSMGGLLPNRGGEVYGALKAALIHLTRASKSLAPTVRVAAIAPYYVRTPMVLGNPKLMNGNKTVFPDLMLDIDQVCEATVRCVEDEGSAGQTFALIGRWTYLRMWLFDFAGLHIRLLAGWSLLVARILGMLGLK</sequence>
<dbReference type="Pfam" id="PF00106">
    <property type="entry name" value="adh_short"/>
    <property type="match status" value="1"/>
</dbReference>
<dbReference type="GO" id="GO:0016616">
    <property type="term" value="F:oxidoreductase activity, acting on the CH-OH group of donors, NAD or NADP as acceptor"/>
    <property type="evidence" value="ECO:0007669"/>
    <property type="project" value="TreeGrafter"/>
</dbReference>
<dbReference type="AlphaFoldDB" id="A0A9W8CS87"/>
<accession>A0A9W8CS87</accession>
<dbReference type="PANTHER" id="PTHR44229:SF4">
    <property type="entry name" value="15-HYDROXYPROSTAGLANDIN DEHYDROGENASE [NAD(+)]"/>
    <property type="match status" value="1"/>
</dbReference>
<dbReference type="PANTHER" id="PTHR44229">
    <property type="entry name" value="15-HYDROXYPROSTAGLANDIN DEHYDROGENASE [NAD(+)]"/>
    <property type="match status" value="1"/>
</dbReference>
<protein>
    <recommendedName>
        <fullName evidence="7">NAD(P)-binding protein</fullName>
    </recommendedName>
</protein>
<gene>
    <name evidence="5" type="ORF">LPJ53_003623</name>
</gene>
<dbReference type="InterPro" id="IPR036291">
    <property type="entry name" value="NAD(P)-bd_dom_sf"/>
</dbReference>
<keyword evidence="4" id="KW-1133">Transmembrane helix</keyword>
<dbReference type="SUPFAM" id="SSF51735">
    <property type="entry name" value="NAD(P)-binding Rossmann-fold domains"/>
    <property type="match status" value="1"/>
</dbReference>
<keyword evidence="2" id="KW-0560">Oxidoreductase</keyword>
<evidence type="ECO:0000256" key="3">
    <source>
        <dbReference type="RuleBase" id="RU000363"/>
    </source>
</evidence>
<dbReference type="Proteomes" id="UP001149813">
    <property type="component" value="Unassembled WGS sequence"/>
</dbReference>
<evidence type="ECO:0000313" key="5">
    <source>
        <dbReference type="EMBL" id="KAJ1721903.1"/>
    </source>
</evidence>
<feature type="transmembrane region" description="Helical" evidence="4">
    <location>
        <begin position="265"/>
        <end position="286"/>
    </location>
</feature>
<evidence type="ECO:0008006" key="7">
    <source>
        <dbReference type="Google" id="ProtNLM"/>
    </source>
</evidence>
<dbReference type="PRINTS" id="PR00080">
    <property type="entry name" value="SDRFAMILY"/>
</dbReference>
<keyword evidence="4" id="KW-0472">Membrane</keyword>
<comment type="caution">
    <text evidence="5">The sequence shown here is derived from an EMBL/GenBank/DDBJ whole genome shotgun (WGS) entry which is preliminary data.</text>
</comment>
<keyword evidence="4" id="KW-0812">Transmembrane</keyword>
<organism evidence="5 6">
    <name type="scientific">Coemansia erecta</name>
    <dbReference type="NCBI Taxonomy" id="147472"/>
    <lineage>
        <taxon>Eukaryota</taxon>
        <taxon>Fungi</taxon>
        <taxon>Fungi incertae sedis</taxon>
        <taxon>Zoopagomycota</taxon>
        <taxon>Kickxellomycotina</taxon>
        <taxon>Kickxellomycetes</taxon>
        <taxon>Kickxellales</taxon>
        <taxon>Kickxellaceae</taxon>
        <taxon>Coemansia</taxon>
    </lineage>
</organism>
<comment type="similarity">
    <text evidence="1 3">Belongs to the short-chain dehydrogenases/reductases (SDR) family.</text>
</comment>
<proteinExistence type="inferred from homology"/>
<dbReference type="InterPro" id="IPR002347">
    <property type="entry name" value="SDR_fam"/>
</dbReference>
<keyword evidence="6" id="KW-1185">Reference proteome</keyword>
<evidence type="ECO:0000313" key="6">
    <source>
        <dbReference type="Proteomes" id="UP001149813"/>
    </source>
</evidence>
<dbReference type="GO" id="GO:0005737">
    <property type="term" value="C:cytoplasm"/>
    <property type="evidence" value="ECO:0007669"/>
    <property type="project" value="TreeGrafter"/>
</dbReference>
<dbReference type="PRINTS" id="PR00081">
    <property type="entry name" value="GDHRDH"/>
</dbReference>
<evidence type="ECO:0000256" key="1">
    <source>
        <dbReference type="ARBA" id="ARBA00006484"/>
    </source>
</evidence>
<name>A0A9W8CS87_9FUNG</name>
<evidence type="ECO:0000256" key="2">
    <source>
        <dbReference type="ARBA" id="ARBA00023002"/>
    </source>
</evidence>